<sequence>MLASYRSWHTCFAEASVDPVSGGNPNTYTYPLDPINAYDLDGRFSWGSLGDAAKKAAKWVYQHRRTITHLAVTVAVTSLAVAASAALCVGTGGVGCAVAASVAIATPASLVGNLAVDKAYGHRTTGREAVGYLVSGGIRAPAANSIIRYHYYGMSMLQWGWRMVRGGARGIW</sequence>
<comment type="caution">
    <text evidence="1">The sequence shown here is derived from an EMBL/GenBank/DDBJ whole genome shotgun (WGS) entry which is preliminary data.</text>
</comment>
<dbReference type="EMBL" id="JAUQYP010000001">
    <property type="protein sequence ID" value="MDO8105845.1"/>
    <property type="molecule type" value="Genomic_DNA"/>
</dbReference>
<evidence type="ECO:0008006" key="3">
    <source>
        <dbReference type="Google" id="ProtNLM"/>
    </source>
</evidence>
<accession>A0ABT9D528</accession>
<dbReference type="RefSeq" id="WP_304599546.1">
    <property type="nucleotide sequence ID" value="NZ_JAUQYP010000001.1"/>
</dbReference>
<dbReference type="Proteomes" id="UP001232536">
    <property type="component" value="Unassembled WGS sequence"/>
</dbReference>
<proteinExistence type="predicted"/>
<protein>
    <recommendedName>
        <fullName evidence="3">RHS repeat-associated core domain-containing protein</fullName>
    </recommendedName>
</protein>
<keyword evidence="2" id="KW-1185">Reference proteome</keyword>
<evidence type="ECO:0000313" key="2">
    <source>
        <dbReference type="Proteomes" id="UP001232536"/>
    </source>
</evidence>
<name>A0ABT9D528_9CELL</name>
<reference evidence="1 2" key="1">
    <citation type="submission" date="2023-07" db="EMBL/GenBank/DDBJ databases">
        <title>Description of novel actinomycetes strains, isolated from tidal flat sediment.</title>
        <authorList>
            <person name="Lu C."/>
        </authorList>
    </citation>
    <scope>NUCLEOTIDE SEQUENCE [LARGE SCALE GENOMIC DNA]</scope>
    <source>
        <strain evidence="1 2">SYSU T00b441</strain>
    </source>
</reference>
<evidence type="ECO:0000313" key="1">
    <source>
        <dbReference type="EMBL" id="MDO8105845.1"/>
    </source>
</evidence>
<organism evidence="1 2">
    <name type="scientific">Actinotalea lenta</name>
    <dbReference type="NCBI Taxonomy" id="3064654"/>
    <lineage>
        <taxon>Bacteria</taxon>
        <taxon>Bacillati</taxon>
        <taxon>Actinomycetota</taxon>
        <taxon>Actinomycetes</taxon>
        <taxon>Micrococcales</taxon>
        <taxon>Cellulomonadaceae</taxon>
        <taxon>Actinotalea</taxon>
    </lineage>
</organism>
<gene>
    <name evidence="1" type="ORF">Q6348_01375</name>
</gene>